<keyword evidence="3" id="KW-1185">Reference proteome</keyword>
<sequence length="74" mass="7921">MSIQITKISSGLFVELSIAEQQFLSGGRDVNAGPIYNRLDAKDKCPRTCGSVGATWNGQWDSNIPNQSSVCGCV</sequence>
<dbReference type="AlphaFoldDB" id="K9X2M7"/>
<proteinExistence type="predicted"/>
<evidence type="ECO:0000313" key="3">
    <source>
        <dbReference type="Proteomes" id="UP000010475"/>
    </source>
</evidence>
<dbReference type="EMBL" id="CP003642">
    <property type="protein sequence ID" value="AFZ26311.1"/>
    <property type="molecule type" value="Genomic_DNA"/>
</dbReference>
<evidence type="ECO:0000313" key="2">
    <source>
        <dbReference type="EMBL" id="AFZ26311.1"/>
    </source>
</evidence>
<dbReference type="KEGG" id="csg:Cylst_4212"/>
<protein>
    <submittedName>
        <fullName evidence="2">Mannan-binding protein</fullName>
    </submittedName>
</protein>
<dbReference type="STRING" id="56107.Cylst_4212"/>
<dbReference type="InterPro" id="IPR053754">
    <property type="entry name" value="OligoMan_bind_ChitinaseAct_sf"/>
</dbReference>
<name>K9X2M7_9NOST</name>
<gene>
    <name evidence="2" type="ORF">Cylst_4212</name>
</gene>
<reference evidence="2 3" key="1">
    <citation type="submission" date="2012-06" db="EMBL/GenBank/DDBJ databases">
        <title>Finished chromosome of genome of Cylindrospermum stagnale PCC 7417.</title>
        <authorList>
            <consortium name="US DOE Joint Genome Institute"/>
            <person name="Gugger M."/>
            <person name="Coursin T."/>
            <person name="Rippka R."/>
            <person name="Tandeau De Marsac N."/>
            <person name="Huntemann M."/>
            <person name="Wei C.-L."/>
            <person name="Han J."/>
            <person name="Detter J.C."/>
            <person name="Han C."/>
            <person name="Tapia R."/>
            <person name="Chen A."/>
            <person name="Kyrpides N."/>
            <person name="Mavromatis K."/>
            <person name="Markowitz V."/>
            <person name="Szeto E."/>
            <person name="Ivanova N."/>
            <person name="Pagani I."/>
            <person name="Pati A."/>
            <person name="Goodwin L."/>
            <person name="Nordberg H.P."/>
            <person name="Cantor M.N."/>
            <person name="Hua S.X."/>
            <person name="Woyke T."/>
            <person name="Kerfeld C.A."/>
        </authorList>
    </citation>
    <scope>NUCLEOTIDE SEQUENCE [LARGE SCALE GENOMIC DNA]</scope>
    <source>
        <strain evidence="2 3">PCC 7417</strain>
    </source>
</reference>
<evidence type="ECO:0000259" key="1">
    <source>
        <dbReference type="Pfam" id="PF12151"/>
    </source>
</evidence>
<feature type="domain" description="Mannan-binding protein" evidence="1">
    <location>
        <begin position="40"/>
        <end position="73"/>
    </location>
</feature>
<organism evidence="2 3">
    <name type="scientific">Cylindrospermum stagnale PCC 7417</name>
    <dbReference type="NCBI Taxonomy" id="56107"/>
    <lineage>
        <taxon>Bacteria</taxon>
        <taxon>Bacillati</taxon>
        <taxon>Cyanobacteriota</taxon>
        <taxon>Cyanophyceae</taxon>
        <taxon>Nostocales</taxon>
        <taxon>Nostocaceae</taxon>
        <taxon>Cylindrospermum</taxon>
    </lineage>
</organism>
<dbReference type="Pfam" id="PF12151">
    <property type="entry name" value="MVL"/>
    <property type="match status" value="1"/>
</dbReference>
<dbReference type="eggNOG" id="ENOG5032YMD">
    <property type="taxonomic scope" value="Bacteria"/>
</dbReference>
<accession>K9X2M7</accession>
<dbReference type="HOGENOM" id="CLU_2681571_0_0_3"/>
<dbReference type="Proteomes" id="UP000010475">
    <property type="component" value="Chromosome"/>
</dbReference>
<dbReference type="OrthoDB" id="583764at2"/>
<dbReference type="Gene3D" id="3.30.1490.230">
    <property type="match status" value="1"/>
</dbReference>
<dbReference type="InterPro" id="IPR021992">
    <property type="entry name" value="MVL"/>
</dbReference>